<protein>
    <submittedName>
        <fullName evidence="1">Uncharacterized protein</fullName>
    </submittedName>
</protein>
<feature type="non-terminal residue" evidence="1">
    <location>
        <position position="1"/>
    </location>
</feature>
<name>X1I9B6_9ZZZZ</name>
<sequence>PANYSCREISCNEKAGTICIEVTIKVSENKVGIPCWQVYRKNNYSFK</sequence>
<organism evidence="1">
    <name type="scientific">marine sediment metagenome</name>
    <dbReference type="NCBI Taxonomy" id="412755"/>
    <lineage>
        <taxon>unclassified sequences</taxon>
        <taxon>metagenomes</taxon>
        <taxon>ecological metagenomes</taxon>
    </lineage>
</organism>
<proteinExistence type="predicted"/>
<reference evidence="1" key="1">
    <citation type="journal article" date="2014" name="Front. Microbiol.">
        <title>High frequency of phylogenetically diverse reductive dehalogenase-homologous genes in deep subseafloor sedimentary metagenomes.</title>
        <authorList>
            <person name="Kawai M."/>
            <person name="Futagami T."/>
            <person name="Toyoda A."/>
            <person name="Takaki Y."/>
            <person name="Nishi S."/>
            <person name="Hori S."/>
            <person name="Arai W."/>
            <person name="Tsubouchi T."/>
            <person name="Morono Y."/>
            <person name="Uchiyama I."/>
            <person name="Ito T."/>
            <person name="Fujiyama A."/>
            <person name="Inagaki F."/>
            <person name="Takami H."/>
        </authorList>
    </citation>
    <scope>NUCLEOTIDE SEQUENCE</scope>
    <source>
        <strain evidence="1">Expedition CK06-06</strain>
    </source>
</reference>
<accession>X1I9B6</accession>
<evidence type="ECO:0000313" key="1">
    <source>
        <dbReference type="EMBL" id="GAH78976.1"/>
    </source>
</evidence>
<dbReference type="AlphaFoldDB" id="X1I9B6"/>
<dbReference type="EMBL" id="BARU01041893">
    <property type="protein sequence ID" value="GAH78976.1"/>
    <property type="molecule type" value="Genomic_DNA"/>
</dbReference>
<gene>
    <name evidence="1" type="ORF">S03H2_64486</name>
</gene>
<comment type="caution">
    <text evidence="1">The sequence shown here is derived from an EMBL/GenBank/DDBJ whole genome shotgun (WGS) entry which is preliminary data.</text>
</comment>